<dbReference type="CDD" id="cd06279">
    <property type="entry name" value="PBP1_LacI-like"/>
    <property type="match status" value="1"/>
</dbReference>
<dbReference type="PANTHER" id="PTHR30146:SF138">
    <property type="entry name" value="TRANSCRIPTIONAL REGULATORY PROTEIN"/>
    <property type="match status" value="1"/>
</dbReference>
<evidence type="ECO:0000256" key="2">
    <source>
        <dbReference type="ARBA" id="ARBA00023125"/>
    </source>
</evidence>
<keyword evidence="1" id="KW-0805">Transcription regulation</keyword>
<keyword evidence="2" id="KW-0238">DNA-binding</keyword>
<dbReference type="Pfam" id="PF13377">
    <property type="entry name" value="Peripla_BP_3"/>
    <property type="match status" value="1"/>
</dbReference>
<dbReference type="Proteomes" id="UP000604117">
    <property type="component" value="Unassembled WGS sequence"/>
</dbReference>
<feature type="domain" description="Transcriptional regulator LacI/GalR-like sensor" evidence="4">
    <location>
        <begin position="149"/>
        <end position="323"/>
    </location>
</feature>
<dbReference type="InterPro" id="IPR046335">
    <property type="entry name" value="LacI/GalR-like_sensor"/>
</dbReference>
<protein>
    <submittedName>
        <fullName evidence="5">LacI family transcriptional regulator</fullName>
    </submittedName>
</protein>
<evidence type="ECO:0000256" key="3">
    <source>
        <dbReference type="ARBA" id="ARBA00023163"/>
    </source>
</evidence>
<evidence type="ECO:0000259" key="4">
    <source>
        <dbReference type="Pfam" id="PF13377"/>
    </source>
</evidence>
<accession>A0ABQ4D4N4</accession>
<keyword evidence="6" id="KW-1185">Reference proteome</keyword>
<dbReference type="SUPFAM" id="SSF53822">
    <property type="entry name" value="Periplasmic binding protein-like I"/>
    <property type="match status" value="1"/>
</dbReference>
<proteinExistence type="predicted"/>
<comment type="caution">
    <text evidence="5">The sequence shown here is derived from an EMBL/GenBank/DDBJ whole genome shotgun (WGS) entry which is preliminary data.</text>
</comment>
<dbReference type="Gene3D" id="3.40.50.2300">
    <property type="match status" value="2"/>
</dbReference>
<sequence>MSNAYNRPDQLSVRLRERILSEAAQLGYPGPDPIAATFSRRRAGAVGLVFDDPLTFALTDPAETLFITGLGEVCEQAGVGLVLIPRGSSDDFVGRAVVDGFVLHCDLDGDTRIDAAIGRELPVVVVDGPARPDAGHVGIDDRAGAAAAARHLIDLGHRRIAVLALPLQGDGRSGLADTVRQRTARSHVIRERLAGFRDELTATGIDWAEVPVVECGPYSREAGRRAAGLLLDQPNRPTALLATSDELAVGALRAAAERGIAVPKQLSVVGFDDAPTAAWATPALTTVHQPHYDKGRAAAEQLLNPGERVDTILPTELVIRGSTSILI</sequence>
<dbReference type="EMBL" id="BONE01000149">
    <property type="protein sequence ID" value="GIF78489.1"/>
    <property type="molecule type" value="Genomic_DNA"/>
</dbReference>
<organism evidence="5 6">
    <name type="scientific">Asanoa siamensis</name>
    <dbReference type="NCBI Taxonomy" id="926357"/>
    <lineage>
        <taxon>Bacteria</taxon>
        <taxon>Bacillati</taxon>
        <taxon>Actinomycetota</taxon>
        <taxon>Actinomycetes</taxon>
        <taxon>Micromonosporales</taxon>
        <taxon>Micromonosporaceae</taxon>
        <taxon>Asanoa</taxon>
    </lineage>
</organism>
<keyword evidence="3" id="KW-0804">Transcription</keyword>
<dbReference type="PANTHER" id="PTHR30146">
    <property type="entry name" value="LACI-RELATED TRANSCRIPTIONAL REPRESSOR"/>
    <property type="match status" value="1"/>
</dbReference>
<name>A0ABQ4D4N4_9ACTN</name>
<dbReference type="InterPro" id="IPR028082">
    <property type="entry name" value="Peripla_BP_I"/>
</dbReference>
<reference evidence="5 6" key="1">
    <citation type="submission" date="2021-01" db="EMBL/GenBank/DDBJ databases">
        <title>Whole genome shotgun sequence of Asanoa siamensis NBRC 107932.</title>
        <authorList>
            <person name="Komaki H."/>
            <person name="Tamura T."/>
        </authorList>
    </citation>
    <scope>NUCLEOTIDE SEQUENCE [LARGE SCALE GENOMIC DNA]</scope>
    <source>
        <strain evidence="5 6">NBRC 107932</strain>
    </source>
</reference>
<gene>
    <name evidence="5" type="ORF">Asi02nite_80070</name>
</gene>
<evidence type="ECO:0000256" key="1">
    <source>
        <dbReference type="ARBA" id="ARBA00023015"/>
    </source>
</evidence>
<evidence type="ECO:0000313" key="6">
    <source>
        <dbReference type="Proteomes" id="UP000604117"/>
    </source>
</evidence>
<evidence type="ECO:0000313" key="5">
    <source>
        <dbReference type="EMBL" id="GIF78489.1"/>
    </source>
</evidence>